<comment type="caution">
    <text evidence="1">The sequence shown here is derived from an EMBL/GenBank/DDBJ whole genome shotgun (WGS) entry which is preliminary data.</text>
</comment>
<keyword evidence="2" id="KW-1185">Reference proteome</keyword>
<reference evidence="1" key="2">
    <citation type="submission" date="2020-09" db="EMBL/GenBank/DDBJ databases">
        <authorList>
            <person name="Sun Q."/>
            <person name="Zhou Y."/>
        </authorList>
    </citation>
    <scope>NUCLEOTIDE SEQUENCE</scope>
    <source>
        <strain evidence="1">CGMCC 1.12698</strain>
    </source>
</reference>
<sequence length="108" mass="11709">MLALDVKVDKSNPALTEGERKIAGVLFLNICVAAITGAIGTDVRMNPLERGEDAIFHHRFSWIAAISEQQAHELRVNLVRRMQTAGIMAGIEEGMDVSVELPVLGGVK</sequence>
<name>A0A917ARW2_9BACI</name>
<dbReference type="EMBL" id="BMFK01000001">
    <property type="protein sequence ID" value="GGE69183.1"/>
    <property type="molecule type" value="Genomic_DNA"/>
</dbReference>
<organism evidence="1 2">
    <name type="scientific">Priestia taiwanensis</name>
    <dbReference type="NCBI Taxonomy" id="1347902"/>
    <lineage>
        <taxon>Bacteria</taxon>
        <taxon>Bacillati</taxon>
        <taxon>Bacillota</taxon>
        <taxon>Bacilli</taxon>
        <taxon>Bacillales</taxon>
        <taxon>Bacillaceae</taxon>
        <taxon>Priestia</taxon>
    </lineage>
</organism>
<accession>A0A917ARW2</accession>
<evidence type="ECO:0000313" key="2">
    <source>
        <dbReference type="Proteomes" id="UP000605259"/>
    </source>
</evidence>
<gene>
    <name evidence="1" type="ORF">GCM10007140_19060</name>
</gene>
<reference evidence="1" key="1">
    <citation type="journal article" date="2014" name="Int. J. Syst. Evol. Microbiol.">
        <title>Complete genome sequence of Corynebacterium casei LMG S-19264T (=DSM 44701T), isolated from a smear-ripened cheese.</title>
        <authorList>
            <consortium name="US DOE Joint Genome Institute (JGI-PGF)"/>
            <person name="Walter F."/>
            <person name="Albersmeier A."/>
            <person name="Kalinowski J."/>
            <person name="Ruckert C."/>
        </authorList>
    </citation>
    <scope>NUCLEOTIDE SEQUENCE</scope>
    <source>
        <strain evidence="1">CGMCC 1.12698</strain>
    </source>
</reference>
<dbReference type="Proteomes" id="UP000605259">
    <property type="component" value="Unassembled WGS sequence"/>
</dbReference>
<evidence type="ECO:0000313" key="1">
    <source>
        <dbReference type="EMBL" id="GGE69183.1"/>
    </source>
</evidence>
<protein>
    <submittedName>
        <fullName evidence="1">Uncharacterized protein</fullName>
    </submittedName>
</protein>
<dbReference type="AlphaFoldDB" id="A0A917ARW2"/>
<proteinExistence type="predicted"/>